<dbReference type="InterPro" id="IPR032580">
    <property type="entry name" value="SatD"/>
</dbReference>
<accession>A0A255ZDV3</accession>
<proteinExistence type="predicted"/>
<dbReference type="Pfam" id="PF16264">
    <property type="entry name" value="SatD"/>
    <property type="match status" value="1"/>
</dbReference>
<evidence type="ECO:0000313" key="1">
    <source>
        <dbReference type="EMBL" id="OYQ39639.1"/>
    </source>
</evidence>
<dbReference type="Proteomes" id="UP000216035">
    <property type="component" value="Unassembled WGS sequence"/>
</dbReference>
<evidence type="ECO:0000313" key="2">
    <source>
        <dbReference type="Proteomes" id="UP000216035"/>
    </source>
</evidence>
<gene>
    <name evidence="1" type="ORF">CHX27_14170</name>
</gene>
<sequence>MYAVITGDIIASRSVEPNRWQPLLEKFLQENAEPAHEYAISRGDSFQIQVLASSCLEVAIQLSALLSAESGVGVRMGIGLGTTELSEKSISKKMSEAHIFSGKAFDMLKNDRLRIKTKNQEFDETLNVICSFIGILIKNWKPATAATIYHALKQNDLSQKALSALLQKHETSVSKALKRGGFHEITQAISLFKKMLETCSI</sequence>
<name>A0A255ZDV3_9FLAO</name>
<organism evidence="1 2">
    <name type="scientific">Flavobacterium aurantiibacter</name>
    <dbReference type="NCBI Taxonomy" id="2023067"/>
    <lineage>
        <taxon>Bacteria</taxon>
        <taxon>Pseudomonadati</taxon>
        <taxon>Bacteroidota</taxon>
        <taxon>Flavobacteriia</taxon>
        <taxon>Flavobacteriales</taxon>
        <taxon>Flavobacteriaceae</taxon>
        <taxon>Flavobacterium</taxon>
    </lineage>
</organism>
<dbReference type="AlphaFoldDB" id="A0A255ZDV3"/>
<dbReference type="EMBL" id="NOXX01000224">
    <property type="protein sequence ID" value="OYQ39639.1"/>
    <property type="molecule type" value="Genomic_DNA"/>
</dbReference>
<dbReference type="OrthoDB" id="7064118at2"/>
<reference evidence="1 2" key="1">
    <citation type="submission" date="2017-07" db="EMBL/GenBank/DDBJ databases">
        <title>Flavobacterium cyanobacteriorum sp. nov., isolated from cyanobacterial aggregates in a eutrophic lake.</title>
        <authorList>
            <person name="Cai H."/>
        </authorList>
    </citation>
    <scope>NUCLEOTIDE SEQUENCE [LARGE SCALE GENOMIC DNA]</scope>
    <source>
        <strain evidence="1 2">TH167</strain>
    </source>
</reference>
<dbReference type="RefSeq" id="WP_094487414.1">
    <property type="nucleotide sequence ID" value="NZ_NOXX01000224.1"/>
</dbReference>
<comment type="caution">
    <text evidence="1">The sequence shown here is derived from an EMBL/GenBank/DDBJ whole genome shotgun (WGS) entry which is preliminary data.</text>
</comment>
<keyword evidence="2" id="KW-1185">Reference proteome</keyword>
<protein>
    <submittedName>
        <fullName evidence="1">Uncharacterized protein</fullName>
    </submittedName>
</protein>